<reference evidence="10" key="1">
    <citation type="submission" date="2021-02" db="EMBL/GenBank/DDBJ databases">
        <authorList>
            <person name="Nowell W R."/>
        </authorList>
    </citation>
    <scope>NUCLEOTIDE SEQUENCE</scope>
    <source>
        <strain evidence="10">Ploen Becks lab</strain>
    </source>
</reference>
<protein>
    <recommendedName>
        <fullName evidence="9">Nuclear receptor domain-containing protein</fullName>
    </recommendedName>
</protein>
<keyword evidence="5" id="KW-0238">DNA-binding</keyword>
<feature type="domain" description="Nuclear receptor" evidence="9">
    <location>
        <begin position="20"/>
        <end position="95"/>
    </location>
</feature>
<dbReference type="PRINTS" id="PR00047">
    <property type="entry name" value="STROIDFINGER"/>
</dbReference>
<dbReference type="InterPro" id="IPR001628">
    <property type="entry name" value="Znf_hrmn_rcpt"/>
</dbReference>
<name>A0A813MBS1_9BILA</name>
<dbReference type="SUPFAM" id="SSF48508">
    <property type="entry name" value="Nuclear receptor ligand-binding domain"/>
    <property type="match status" value="1"/>
</dbReference>
<dbReference type="GO" id="GO:0030154">
    <property type="term" value="P:cell differentiation"/>
    <property type="evidence" value="ECO:0007669"/>
    <property type="project" value="TreeGrafter"/>
</dbReference>
<dbReference type="InterPro" id="IPR050234">
    <property type="entry name" value="Nuclear_hormone_rcpt_NR1"/>
</dbReference>
<dbReference type="InterPro" id="IPR035500">
    <property type="entry name" value="NHR-like_dom_sf"/>
</dbReference>
<keyword evidence="4" id="KW-0805">Transcription regulation</keyword>
<evidence type="ECO:0000259" key="9">
    <source>
        <dbReference type="PROSITE" id="PS51030"/>
    </source>
</evidence>
<evidence type="ECO:0000256" key="1">
    <source>
        <dbReference type="ARBA" id="ARBA00022723"/>
    </source>
</evidence>
<keyword evidence="11" id="KW-1185">Reference proteome</keyword>
<dbReference type="GO" id="GO:0004879">
    <property type="term" value="F:nuclear receptor activity"/>
    <property type="evidence" value="ECO:0007669"/>
    <property type="project" value="TreeGrafter"/>
</dbReference>
<accession>A0A813MBS1</accession>
<evidence type="ECO:0000256" key="5">
    <source>
        <dbReference type="ARBA" id="ARBA00023125"/>
    </source>
</evidence>
<proteinExistence type="predicted"/>
<comment type="caution">
    <text evidence="10">The sequence shown here is derived from an EMBL/GenBank/DDBJ whole genome shotgun (WGS) entry which is preliminary data.</text>
</comment>
<dbReference type="Gene3D" id="1.10.565.10">
    <property type="entry name" value="Retinoid X Receptor"/>
    <property type="match status" value="1"/>
</dbReference>
<dbReference type="PANTHER" id="PTHR24082">
    <property type="entry name" value="NUCLEAR HORMONE RECEPTOR"/>
    <property type="match status" value="1"/>
</dbReference>
<evidence type="ECO:0000313" key="10">
    <source>
        <dbReference type="EMBL" id="CAF0708852.1"/>
    </source>
</evidence>
<dbReference type="AlphaFoldDB" id="A0A813MBS1"/>
<keyword evidence="7" id="KW-0675">Receptor</keyword>
<organism evidence="10 11">
    <name type="scientific">Brachionus calyciflorus</name>
    <dbReference type="NCBI Taxonomy" id="104777"/>
    <lineage>
        <taxon>Eukaryota</taxon>
        <taxon>Metazoa</taxon>
        <taxon>Spiralia</taxon>
        <taxon>Gnathifera</taxon>
        <taxon>Rotifera</taxon>
        <taxon>Eurotatoria</taxon>
        <taxon>Monogononta</taxon>
        <taxon>Pseudotrocha</taxon>
        <taxon>Ploima</taxon>
        <taxon>Brachionidae</taxon>
        <taxon>Brachionus</taxon>
    </lineage>
</organism>
<evidence type="ECO:0000256" key="6">
    <source>
        <dbReference type="ARBA" id="ARBA00023163"/>
    </source>
</evidence>
<evidence type="ECO:0000256" key="4">
    <source>
        <dbReference type="ARBA" id="ARBA00023015"/>
    </source>
</evidence>
<dbReference type="GO" id="GO:0008270">
    <property type="term" value="F:zinc ion binding"/>
    <property type="evidence" value="ECO:0007669"/>
    <property type="project" value="UniProtKB-KW"/>
</dbReference>
<dbReference type="PROSITE" id="PS00031">
    <property type="entry name" value="NUCLEAR_REC_DBD_1"/>
    <property type="match status" value="1"/>
</dbReference>
<dbReference type="PROSITE" id="PS51030">
    <property type="entry name" value="NUCLEAR_REC_DBD_2"/>
    <property type="match status" value="1"/>
</dbReference>
<keyword evidence="2" id="KW-0863">Zinc-finger</keyword>
<dbReference type="Proteomes" id="UP000663879">
    <property type="component" value="Unassembled WGS sequence"/>
</dbReference>
<dbReference type="GO" id="GO:0000122">
    <property type="term" value="P:negative regulation of transcription by RNA polymerase II"/>
    <property type="evidence" value="ECO:0007669"/>
    <property type="project" value="TreeGrafter"/>
</dbReference>
<evidence type="ECO:0000256" key="7">
    <source>
        <dbReference type="ARBA" id="ARBA00023170"/>
    </source>
</evidence>
<keyword evidence="3" id="KW-0862">Zinc</keyword>
<dbReference type="SMART" id="SM00399">
    <property type="entry name" value="ZnF_C4"/>
    <property type="match status" value="1"/>
</dbReference>
<evidence type="ECO:0000313" key="11">
    <source>
        <dbReference type="Proteomes" id="UP000663879"/>
    </source>
</evidence>
<evidence type="ECO:0000256" key="2">
    <source>
        <dbReference type="ARBA" id="ARBA00022771"/>
    </source>
</evidence>
<evidence type="ECO:0000256" key="3">
    <source>
        <dbReference type="ARBA" id="ARBA00022833"/>
    </source>
</evidence>
<dbReference type="Pfam" id="PF00105">
    <property type="entry name" value="zf-C4"/>
    <property type="match status" value="1"/>
</dbReference>
<dbReference type="GO" id="GO:0000978">
    <property type="term" value="F:RNA polymerase II cis-regulatory region sequence-specific DNA binding"/>
    <property type="evidence" value="ECO:0007669"/>
    <property type="project" value="TreeGrafter"/>
</dbReference>
<dbReference type="Gene3D" id="3.30.50.10">
    <property type="entry name" value="Erythroid Transcription Factor GATA-1, subunit A"/>
    <property type="match status" value="1"/>
</dbReference>
<dbReference type="PANTHER" id="PTHR24082:SF473">
    <property type="entry name" value="ECDYSONE-INDUCED PROTEIN 75B, ISOFORM B"/>
    <property type="match status" value="1"/>
</dbReference>
<dbReference type="GO" id="GO:0045944">
    <property type="term" value="P:positive regulation of transcription by RNA polymerase II"/>
    <property type="evidence" value="ECO:0007669"/>
    <property type="project" value="TreeGrafter"/>
</dbReference>
<dbReference type="OrthoDB" id="10018779at2759"/>
<sequence>MPLILENSDLLIEPKSYLTFTRCKICHSKANGINYGVLSCRGCKSFFIRSLSMYNKYVCSQDYKCLNEPKNIKNCKHCRWDVCIKQGMSLKQNRLSCMRKKFINMNQKPEVKDQIDHEPESFNSEYCLKSSVNKIVVLNQLKNLSYDVYRENTKDLDSFEHTAKFLLITGQKKNYQINDEFVQFIRAERLKVLQKHSTALLKTIQELPCFLNFSRNDLKTIMNTHFFSTLCLMQIKLFLNDDFYFMFSGDVQLNRDVFAVLFNSKARDIAFYFFSSLKSLDLTEKELGLLIPFILSSINYNLENKNLMKEVYQYYSSALFYEFELNKRTIEFMKKFTQVACSGPEVNKILMDSA</sequence>
<keyword evidence="8" id="KW-0539">Nucleus</keyword>
<dbReference type="GO" id="GO:0009755">
    <property type="term" value="P:hormone-mediated signaling pathway"/>
    <property type="evidence" value="ECO:0007669"/>
    <property type="project" value="TreeGrafter"/>
</dbReference>
<evidence type="ECO:0000256" key="8">
    <source>
        <dbReference type="ARBA" id="ARBA00023242"/>
    </source>
</evidence>
<dbReference type="InterPro" id="IPR013088">
    <property type="entry name" value="Znf_NHR/GATA"/>
</dbReference>
<dbReference type="SUPFAM" id="SSF57716">
    <property type="entry name" value="Glucocorticoid receptor-like (DNA-binding domain)"/>
    <property type="match status" value="1"/>
</dbReference>
<keyword evidence="1" id="KW-0479">Metal-binding</keyword>
<dbReference type="EMBL" id="CAJNOC010000037">
    <property type="protein sequence ID" value="CAF0708852.1"/>
    <property type="molecule type" value="Genomic_DNA"/>
</dbReference>
<gene>
    <name evidence="10" type="ORF">OXX778_LOCUS691</name>
</gene>
<keyword evidence="6" id="KW-0804">Transcription</keyword>